<feature type="transmembrane region" description="Helical" evidence="1">
    <location>
        <begin position="50"/>
        <end position="69"/>
    </location>
</feature>
<feature type="transmembrane region" description="Helical" evidence="1">
    <location>
        <begin position="12"/>
        <end position="30"/>
    </location>
</feature>
<dbReference type="EMBL" id="QRBB01000001">
    <property type="protein sequence ID" value="RDS76825.1"/>
    <property type="molecule type" value="Genomic_DNA"/>
</dbReference>
<evidence type="ECO:0008006" key="4">
    <source>
        <dbReference type="Google" id="ProtNLM"/>
    </source>
</evidence>
<dbReference type="RefSeq" id="WP_115491046.1">
    <property type="nucleotide sequence ID" value="NZ_JACHWW010000001.1"/>
</dbReference>
<proteinExistence type="predicted"/>
<comment type="caution">
    <text evidence="2">The sequence shown here is derived from an EMBL/GenBank/DDBJ whole genome shotgun (WGS) entry which is preliminary data.</text>
</comment>
<evidence type="ECO:0000256" key="1">
    <source>
        <dbReference type="SAM" id="Phobius"/>
    </source>
</evidence>
<keyword evidence="1" id="KW-1133">Transmembrane helix</keyword>
<dbReference type="Proteomes" id="UP000254101">
    <property type="component" value="Unassembled WGS sequence"/>
</dbReference>
<accession>A0A395LJF7</accession>
<feature type="transmembrane region" description="Helical" evidence="1">
    <location>
        <begin position="76"/>
        <end position="97"/>
    </location>
</feature>
<keyword evidence="1" id="KW-0812">Transmembrane</keyword>
<sequence>MRPQSIKLFDLFYLGSMFLGALGFIASYPSVKAEFARQSAESGVTVPPEVSIAGYVIGALIGLALWYFVSRRRSTIAKWILVALFLLSLVNVGGYFVGPTPLYEIYGLLSLIANAIAIALLFRADAIRWLNEKPADDVVEPTATGTPHDEA</sequence>
<name>A0A395LJF7_9SPHN</name>
<feature type="transmembrane region" description="Helical" evidence="1">
    <location>
        <begin position="103"/>
        <end position="122"/>
    </location>
</feature>
<evidence type="ECO:0000313" key="3">
    <source>
        <dbReference type="Proteomes" id="UP000254101"/>
    </source>
</evidence>
<dbReference type="OrthoDB" id="7509246at2"/>
<reference evidence="2 3" key="1">
    <citation type="submission" date="2018-07" db="EMBL/GenBank/DDBJ databases">
        <title>Erythrobacter nanhaiensis sp. nov., a novel member of the genus Erythrobacter isolated from the South China Sea.</title>
        <authorList>
            <person name="Chen X."/>
            <person name="Liu J."/>
        </authorList>
    </citation>
    <scope>NUCLEOTIDE SEQUENCE [LARGE SCALE GENOMIC DNA]</scope>
    <source>
        <strain evidence="2 3">S-5</strain>
    </source>
</reference>
<organism evidence="2 3">
    <name type="scientific">Alteriqipengyuania lutimaris</name>
    <dbReference type="NCBI Taxonomy" id="1538146"/>
    <lineage>
        <taxon>Bacteria</taxon>
        <taxon>Pseudomonadati</taxon>
        <taxon>Pseudomonadota</taxon>
        <taxon>Alphaproteobacteria</taxon>
        <taxon>Sphingomonadales</taxon>
        <taxon>Erythrobacteraceae</taxon>
        <taxon>Alteriqipengyuania</taxon>
    </lineage>
</organism>
<keyword evidence="3" id="KW-1185">Reference proteome</keyword>
<gene>
    <name evidence="2" type="ORF">DL238_03835</name>
</gene>
<protein>
    <recommendedName>
        <fullName evidence="4">DUF2127 domain-containing protein</fullName>
    </recommendedName>
</protein>
<keyword evidence="1" id="KW-0472">Membrane</keyword>
<evidence type="ECO:0000313" key="2">
    <source>
        <dbReference type="EMBL" id="RDS76825.1"/>
    </source>
</evidence>
<dbReference type="AlphaFoldDB" id="A0A395LJF7"/>